<protein>
    <submittedName>
        <fullName evidence="2">Uncharacterized protein</fullName>
    </submittedName>
</protein>
<dbReference type="AlphaFoldDB" id="A0A0L0D516"/>
<dbReference type="EMBL" id="GL349447">
    <property type="protein sequence ID" value="KNC47462.1"/>
    <property type="molecule type" value="Genomic_DNA"/>
</dbReference>
<organism evidence="2 3">
    <name type="scientific">Thecamonas trahens ATCC 50062</name>
    <dbReference type="NCBI Taxonomy" id="461836"/>
    <lineage>
        <taxon>Eukaryota</taxon>
        <taxon>Apusozoa</taxon>
        <taxon>Apusomonadida</taxon>
        <taxon>Apusomonadidae</taxon>
        <taxon>Thecamonas</taxon>
    </lineage>
</organism>
<dbReference type="GeneID" id="25562159"/>
<sequence>MLGTDASALSSPLEPAVATVIRPQARTPAPAPAPVLNTRAAAALAREADRQRPPDMVRKAGRHSDVRNLWVLSPESMARAARQTSPAAAPSDAADRASIRGRLADGPQPRATSPVPTESRSPPRPRAAVPPADDSASAELAALRTAYAELEELYAASLSLNDALAAQLESRAPLEASLRGTIATLRAETARAEARNTALVEHIATLTAKLEAGSSS</sequence>
<feature type="region of interest" description="Disordered" evidence="1">
    <location>
        <begin position="42"/>
        <end position="63"/>
    </location>
</feature>
<dbReference type="RefSeq" id="XP_013759398.1">
    <property type="nucleotide sequence ID" value="XM_013903944.1"/>
</dbReference>
<keyword evidence="3" id="KW-1185">Reference proteome</keyword>
<evidence type="ECO:0000313" key="2">
    <source>
        <dbReference type="EMBL" id="KNC47462.1"/>
    </source>
</evidence>
<feature type="region of interest" description="Disordered" evidence="1">
    <location>
        <begin position="103"/>
        <end position="136"/>
    </location>
</feature>
<accession>A0A0L0D516</accession>
<reference evidence="2 3" key="1">
    <citation type="submission" date="2010-05" db="EMBL/GenBank/DDBJ databases">
        <title>The Genome Sequence of Thecamonas trahens ATCC 50062.</title>
        <authorList>
            <consortium name="The Broad Institute Genome Sequencing Platform"/>
            <person name="Russ C."/>
            <person name="Cuomo C."/>
            <person name="Shea T."/>
            <person name="Young S.K."/>
            <person name="Zeng Q."/>
            <person name="Koehrsen M."/>
            <person name="Haas B."/>
            <person name="Borodovsky M."/>
            <person name="Guigo R."/>
            <person name="Alvarado L."/>
            <person name="Berlin A."/>
            <person name="Bochicchio J."/>
            <person name="Borenstein D."/>
            <person name="Chapman S."/>
            <person name="Chen Z."/>
            <person name="Freedman E."/>
            <person name="Gellesch M."/>
            <person name="Goldberg J."/>
            <person name="Griggs A."/>
            <person name="Gujja S."/>
            <person name="Heilman E."/>
            <person name="Heiman D."/>
            <person name="Hepburn T."/>
            <person name="Howarth C."/>
            <person name="Jen D."/>
            <person name="Larson L."/>
            <person name="Mehta T."/>
            <person name="Park D."/>
            <person name="Pearson M."/>
            <person name="Roberts A."/>
            <person name="Saif S."/>
            <person name="Shenoy N."/>
            <person name="Sisk P."/>
            <person name="Stolte C."/>
            <person name="Sykes S."/>
            <person name="Thomson T."/>
            <person name="Walk T."/>
            <person name="White J."/>
            <person name="Yandava C."/>
            <person name="Burger G."/>
            <person name="Gray M.W."/>
            <person name="Holland P.W.H."/>
            <person name="King N."/>
            <person name="Lang F.B.F."/>
            <person name="Roger A.J."/>
            <person name="Ruiz-Trillo I."/>
            <person name="Lander E."/>
            <person name="Nusbaum C."/>
        </authorList>
    </citation>
    <scope>NUCLEOTIDE SEQUENCE [LARGE SCALE GENOMIC DNA]</scope>
    <source>
        <strain evidence="2 3">ATCC 50062</strain>
    </source>
</reference>
<feature type="compositionally biased region" description="Basic and acidic residues" evidence="1">
    <location>
        <begin position="46"/>
        <end position="63"/>
    </location>
</feature>
<feature type="compositionally biased region" description="Low complexity" evidence="1">
    <location>
        <begin position="112"/>
        <end position="136"/>
    </location>
</feature>
<evidence type="ECO:0000256" key="1">
    <source>
        <dbReference type="SAM" id="MobiDB-lite"/>
    </source>
</evidence>
<dbReference type="Proteomes" id="UP000054408">
    <property type="component" value="Unassembled WGS sequence"/>
</dbReference>
<gene>
    <name evidence="2" type="ORF">AMSG_02479</name>
</gene>
<proteinExistence type="predicted"/>
<evidence type="ECO:0000313" key="3">
    <source>
        <dbReference type="Proteomes" id="UP000054408"/>
    </source>
</evidence>
<name>A0A0L0D516_THETB</name>